<name>C9KQ05_9FIRM</name>
<organism evidence="2 3">
    <name type="scientific">Mitsuokella multacida DSM 20544</name>
    <dbReference type="NCBI Taxonomy" id="500635"/>
    <lineage>
        <taxon>Bacteria</taxon>
        <taxon>Bacillati</taxon>
        <taxon>Bacillota</taxon>
        <taxon>Negativicutes</taxon>
        <taxon>Selenomonadales</taxon>
        <taxon>Selenomonadaceae</taxon>
        <taxon>Mitsuokella</taxon>
    </lineage>
</organism>
<reference evidence="2" key="1">
    <citation type="submission" date="2009-09" db="EMBL/GenBank/DDBJ databases">
        <authorList>
            <person name="Weinstock G."/>
            <person name="Sodergren E."/>
            <person name="Clifton S."/>
            <person name="Fulton L."/>
            <person name="Fulton B."/>
            <person name="Courtney L."/>
            <person name="Fronick C."/>
            <person name="Harrison M."/>
            <person name="Strong C."/>
            <person name="Farmer C."/>
            <person name="Delahaunty K."/>
            <person name="Markovic C."/>
            <person name="Hall O."/>
            <person name="Minx P."/>
            <person name="Tomlinson C."/>
            <person name="Mitreva M."/>
            <person name="Nelson J."/>
            <person name="Hou S."/>
            <person name="Wollam A."/>
            <person name="Pepin K.H."/>
            <person name="Johnson M."/>
            <person name="Bhonagiri V."/>
            <person name="Nash W.E."/>
            <person name="Warren W."/>
            <person name="Chinwalla A."/>
            <person name="Mardis E.R."/>
            <person name="Wilson R.K."/>
        </authorList>
    </citation>
    <scope>NUCLEOTIDE SEQUENCE [LARGE SCALE GENOMIC DNA]</scope>
    <source>
        <strain evidence="2">DSM 20544</strain>
    </source>
</reference>
<dbReference type="EMBL" id="ABWK02000020">
    <property type="protein sequence ID" value="EEX68310.1"/>
    <property type="molecule type" value="Genomic_DNA"/>
</dbReference>
<proteinExistence type="predicted"/>
<evidence type="ECO:0000313" key="2">
    <source>
        <dbReference type="EMBL" id="EEX68310.1"/>
    </source>
</evidence>
<dbReference type="GeneID" id="93482222"/>
<protein>
    <submittedName>
        <fullName evidence="2">Uncharacterized protein</fullName>
    </submittedName>
</protein>
<feature type="region of interest" description="Disordered" evidence="1">
    <location>
        <begin position="187"/>
        <end position="223"/>
    </location>
</feature>
<feature type="compositionally biased region" description="Basic and acidic residues" evidence="1">
    <location>
        <begin position="20"/>
        <end position="46"/>
    </location>
</feature>
<accession>C9KQ05</accession>
<evidence type="ECO:0000313" key="3">
    <source>
        <dbReference type="Proteomes" id="UP000003671"/>
    </source>
</evidence>
<gene>
    <name evidence="2" type="ORF">MITSMUL_05313</name>
</gene>
<evidence type="ECO:0000256" key="1">
    <source>
        <dbReference type="SAM" id="MobiDB-lite"/>
    </source>
</evidence>
<feature type="region of interest" description="Disordered" evidence="1">
    <location>
        <begin position="13"/>
        <end position="85"/>
    </location>
</feature>
<dbReference type="Proteomes" id="UP000003671">
    <property type="component" value="Unassembled WGS sequence"/>
</dbReference>
<feature type="region of interest" description="Disordered" evidence="1">
    <location>
        <begin position="116"/>
        <end position="137"/>
    </location>
</feature>
<dbReference type="STRING" id="500635.MITSMUL_05313"/>
<keyword evidence="3" id="KW-1185">Reference proteome</keyword>
<dbReference type="AlphaFoldDB" id="C9KQ05"/>
<sequence>MLVVRRHEARLQAEFEQQQEEARRREGDVDAHEGQKIVEDGVREEQAAEGDGQDHLQAPDLLQAGLDPEDGERRKDLEEPDDPVSVSAPLQFLLPFAALAFLWEREDLLMPVVRQDGGSQHEVQKQQRQKMRRHPARDGIAVRHVRDPEQGDGQGRPEDVVEIPECIDQAIARIRYRLEHVLQQAHGLPGEQRSDEQADGPARAAVQEARPQRFAPEQRHGRHEGIGKMAQPRHFHAHTPLPDGPSFSTIFFRCNT</sequence>
<dbReference type="HOGENOM" id="CLU_1085083_0_0_9"/>
<dbReference type="RefSeq" id="WP_005842492.1">
    <property type="nucleotide sequence ID" value="NZ_GG697142.2"/>
</dbReference>
<comment type="caution">
    <text evidence="2">The sequence shown here is derived from an EMBL/GenBank/DDBJ whole genome shotgun (WGS) entry which is preliminary data.</text>
</comment>